<feature type="transmembrane region" description="Helical" evidence="1">
    <location>
        <begin position="129"/>
        <end position="150"/>
    </location>
</feature>
<name>A0A0V8GLC4_9BACL</name>
<evidence type="ECO:0000313" key="2">
    <source>
        <dbReference type="EMBL" id="KSU50911.1"/>
    </source>
</evidence>
<proteinExistence type="predicted"/>
<protein>
    <recommendedName>
        <fullName evidence="4">Orotate transporter</fullName>
    </recommendedName>
</protein>
<dbReference type="Proteomes" id="UP000053797">
    <property type="component" value="Unassembled WGS sequence"/>
</dbReference>
<dbReference type="InterPro" id="IPR006750">
    <property type="entry name" value="YdcZ"/>
</dbReference>
<organism evidence="2 3">
    <name type="scientific">Exiguobacterium indicum</name>
    <dbReference type="NCBI Taxonomy" id="296995"/>
    <lineage>
        <taxon>Bacteria</taxon>
        <taxon>Bacillati</taxon>
        <taxon>Bacillota</taxon>
        <taxon>Bacilli</taxon>
        <taxon>Bacillales</taxon>
        <taxon>Bacillales Family XII. Incertae Sedis</taxon>
        <taxon>Exiguobacterium</taxon>
    </lineage>
</organism>
<dbReference type="Pfam" id="PF04657">
    <property type="entry name" value="DMT_YdcZ"/>
    <property type="match status" value="2"/>
</dbReference>
<feature type="transmembrane region" description="Helical" evidence="1">
    <location>
        <begin position="229"/>
        <end position="250"/>
    </location>
</feature>
<evidence type="ECO:0000256" key="1">
    <source>
        <dbReference type="SAM" id="Phobius"/>
    </source>
</evidence>
<keyword evidence="1" id="KW-0812">Transmembrane</keyword>
<keyword evidence="1" id="KW-1133">Transmembrane helix</keyword>
<sequence length="307" mass="32510">MLAIIIGFIIGLLVPVQTSVNTRLRGVVGSPFLASLISFSIGSLFLLILVLLVDGNLTGLSATADEPFWIWGGGLLGVIYLTGNILLFPRLGGVQTVIMPIFGQVIMGLLIDHFGLFESTVTSLSLTRVIGAVLVLLGVVGTVALGDYFARRRKQQMTSSENSLFVWRLLGILTGMMSAAQTAINGHLGSILGSAVKGALISFVIGTITLLLLNLILRTKWHIDRSQSLPAWIWIGGLIGALFVAGNAFIVPLVGTGLAVVIVTIGLLTGSLLIDRFGWFGAKKQPVTGVQIVSLLVMLSGIVLIRI</sequence>
<gene>
    <name evidence="2" type="ORF">AS033_05895</name>
</gene>
<reference evidence="2 3" key="1">
    <citation type="journal article" date="2015" name="Int. J. Syst. Evol. Microbiol.">
        <title>Exiguobacterium enclense sp. nov., isolated from sediment.</title>
        <authorList>
            <person name="Dastager S.G."/>
            <person name="Mawlankar R."/>
            <person name="Sonalkar V.V."/>
            <person name="Thorat M.N."/>
            <person name="Mual P."/>
            <person name="Verma A."/>
            <person name="Krishnamurthi S."/>
            <person name="Tang S.K."/>
            <person name="Li W.J."/>
        </authorList>
    </citation>
    <scope>NUCLEOTIDE SEQUENCE [LARGE SCALE GENOMIC DNA]</scope>
    <source>
        <strain evidence="2 3">NIO-1109</strain>
    </source>
</reference>
<feature type="transmembrane region" description="Helical" evidence="1">
    <location>
        <begin position="286"/>
        <end position="305"/>
    </location>
</feature>
<dbReference type="OrthoDB" id="7864805at2"/>
<comment type="caution">
    <text evidence="2">The sequence shown here is derived from an EMBL/GenBank/DDBJ whole genome shotgun (WGS) entry which is preliminary data.</text>
</comment>
<evidence type="ECO:0000313" key="3">
    <source>
        <dbReference type="Proteomes" id="UP000053797"/>
    </source>
</evidence>
<dbReference type="EMBL" id="LNQL01000001">
    <property type="protein sequence ID" value="KSU50911.1"/>
    <property type="molecule type" value="Genomic_DNA"/>
</dbReference>
<keyword evidence="1" id="KW-0472">Membrane</keyword>
<dbReference type="GO" id="GO:0005886">
    <property type="term" value="C:plasma membrane"/>
    <property type="evidence" value="ECO:0007669"/>
    <property type="project" value="TreeGrafter"/>
</dbReference>
<feature type="transmembrane region" description="Helical" evidence="1">
    <location>
        <begin position="68"/>
        <end position="88"/>
    </location>
</feature>
<feature type="transmembrane region" description="Helical" evidence="1">
    <location>
        <begin position="256"/>
        <end position="274"/>
    </location>
</feature>
<feature type="transmembrane region" description="Helical" evidence="1">
    <location>
        <begin position="32"/>
        <end position="53"/>
    </location>
</feature>
<feature type="transmembrane region" description="Helical" evidence="1">
    <location>
        <begin position="196"/>
        <end position="217"/>
    </location>
</feature>
<dbReference type="RefSeq" id="WP_058264939.1">
    <property type="nucleotide sequence ID" value="NZ_FMYN01000001.1"/>
</dbReference>
<dbReference type="PANTHER" id="PTHR34821:SF2">
    <property type="entry name" value="INNER MEMBRANE PROTEIN YDCZ"/>
    <property type="match status" value="1"/>
</dbReference>
<feature type="transmembrane region" description="Helical" evidence="1">
    <location>
        <begin position="162"/>
        <end position="184"/>
    </location>
</feature>
<evidence type="ECO:0008006" key="4">
    <source>
        <dbReference type="Google" id="ProtNLM"/>
    </source>
</evidence>
<accession>A0A0V8GLC4</accession>
<dbReference type="PANTHER" id="PTHR34821">
    <property type="entry name" value="INNER MEMBRANE PROTEIN YDCZ"/>
    <property type="match status" value="1"/>
</dbReference>
<dbReference type="AlphaFoldDB" id="A0A0V8GLC4"/>
<feature type="transmembrane region" description="Helical" evidence="1">
    <location>
        <begin position="97"/>
        <end position="117"/>
    </location>
</feature>